<keyword evidence="3 5" id="KW-1133">Transmembrane helix</keyword>
<keyword evidence="9" id="KW-1185">Reference proteome</keyword>
<dbReference type="GO" id="GO:0016020">
    <property type="term" value="C:membrane"/>
    <property type="evidence" value="ECO:0007669"/>
    <property type="project" value="UniProtKB-SubCell"/>
</dbReference>
<name>A0A975IR23_9MICO</name>
<evidence type="ECO:0000256" key="2">
    <source>
        <dbReference type="ARBA" id="ARBA00022692"/>
    </source>
</evidence>
<evidence type="ECO:0000259" key="6">
    <source>
        <dbReference type="Pfam" id="PF05154"/>
    </source>
</evidence>
<sequence>MTDAQHTAPAGWYPDPETKHLRWWDGTRWAQFAPPTSQPYAPPPPWKSTGAAIALCLLLGAFGADRFYLRHPGQGVTIIILWWVGWALTPVMVGWVPVIIAAIWMLVNLFTIPDDVNRLNTVIAAEAHERRP</sequence>
<dbReference type="RefSeq" id="WP_210900827.1">
    <property type="nucleotide sequence ID" value="NZ_CP071696.1"/>
</dbReference>
<evidence type="ECO:0000259" key="7">
    <source>
        <dbReference type="Pfam" id="PF10708"/>
    </source>
</evidence>
<dbReference type="InterPro" id="IPR018929">
    <property type="entry name" value="DUF2510"/>
</dbReference>
<comment type="subcellular location">
    <subcellularLocation>
        <location evidence="1">Membrane</location>
        <topology evidence="1">Multi-pass membrane protein</topology>
    </subcellularLocation>
</comment>
<dbReference type="Proteomes" id="UP000671914">
    <property type="component" value="Chromosome"/>
</dbReference>
<feature type="transmembrane region" description="Helical" evidence="5">
    <location>
        <begin position="80"/>
        <end position="107"/>
    </location>
</feature>
<proteinExistence type="predicted"/>
<protein>
    <submittedName>
        <fullName evidence="8">NINE protein</fullName>
    </submittedName>
</protein>
<dbReference type="AlphaFoldDB" id="A0A975IR23"/>
<accession>A0A975IR23</accession>
<dbReference type="EMBL" id="CP071696">
    <property type="protein sequence ID" value="QTX05646.1"/>
    <property type="molecule type" value="Genomic_DNA"/>
</dbReference>
<evidence type="ECO:0000256" key="1">
    <source>
        <dbReference type="ARBA" id="ARBA00004141"/>
    </source>
</evidence>
<keyword evidence="2 5" id="KW-0812">Transmembrane</keyword>
<keyword evidence="4 5" id="KW-0472">Membrane</keyword>
<evidence type="ECO:0000256" key="5">
    <source>
        <dbReference type="SAM" id="Phobius"/>
    </source>
</evidence>
<evidence type="ECO:0000313" key="8">
    <source>
        <dbReference type="EMBL" id="QTX05646.1"/>
    </source>
</evidence>
<reference evidence="8" key="1">
    <citation type="submission" date="2021-03" db="EMBL/GenBank/DDBJ databases">
        <title>Agromyces archimandritus sp. nov., isolated from the cockroach Archimandrita tessellata.</title>
        <authorList>
            <person name="Guzman J."/>
            <person name="Ortuzar M."/>
            <person name="Poehlein A."/>
            <person name="Daniel R."/>
            <person name="Trujillo M."/>
            <person name="Vilcinskas A."/>
        </authorList>
    </citation>
    <scope>NUCLEOTIDE SEQUENCE</scope>
    <source>
        <strain evidence="8">G127AT</strain>
    </source>
</reference>
<dbReference type="InterPro" id="IPR007829">
    <property type="entry name" value="TM2"/>
</dbReference>
<evidence type="ECO:0000256" key="4">
    <source>
        <dbReference type="ARBA" id="ARBA00023136"/>
    </source>
</evidence>
<dbReference type="Pfam" id="PF05154">
    <property type="entry name" value="TM2"/>
    <property type="match status" value="1"/>
</dbReference>
<evidence type="ECO:0000313" key="9">
    <source>
        <dbReference type="Proteomes" id="UP000671914"/>
    </source>
</evidence>
<feature type="transmembrane region" description="Helical" evidence="5">
    <location>
        <begin position="49"/>
        <end position="68"/>
    </location>
</feature>
<feature type="domain" description="TM2" evidence="6">
    <location>
        <begin position="47"/>
        <end position="95"/>
    </location>
</feature>
<organism evidence="8 9">
    <name type="scientific">Agromyces archimandritae</name>
    <dbReference type="NCBI Taxonomy" id="2781962"/>
    <lineage>
        <taxon>Bacteria</taxon>
        <taxon>Bacillati</taxon>
        <taxon>Actinomycetota</taxon>
        <taxon>Actinomycetes</taxon>
        <taxon>Micrococcales</taxon>
        <taxon>Microbacteriaceae</taxon>
        <taxon>Agromyces</taxon>
    </lineage>
</organism>
<dbReference type="KEGG" id="aarc:G127AT_05425"/>
<dbReference type="Pfam" id="PF10708">
    <property type="entry name" value="DUF2510"/>
    <property type="match status" value="1"/>
</dbReference>
<evidence type="ECO:0000256" key="3">
    <source>
        <dbReference type="ARBA" id="ARBA00022989"/>
    </source>
</evidence>
<feature type="domain" description="DUF2510" evidence="7">
    <location>
        <begin position="10"/>
        <end position="39"/>
    </location>
</feature>
<gene>
    <name evidence="8" type="ORF">G127AT_05425</name>
</gene>